<comment type="caution">
    <text evidence="1">The sequence shown here is derived from an EMBL/GenBank/DDBJ whole genome shotgun (WGS) entry which is preliminary data.</text>
</comment>
<organism evidence="1 2">
    <name type="scientific">Chlamydomonas eustigma</name>
    <dbReference type="NCBI Taxonomy" id="1157962"/>
    <lineage>
        <taxon>Eukaryota</taxon>
        <taxon>Viridiplantae</taxon>
        <taxon>Chlorophyta</taxon>
        <taxon>core chlorophytes</taxon>
        <taxon>Chlorophyceae</taxon>
        <taxon>CS clade</taxon>
        <taxon>Chlamydomonadales</taxon>
        <taxon>Chlamydomonadaceae</taxon>
        <taxon>Chlamydomonas</taxon>
    </lineage>
</organism>
<accession>A0A250WPI5</accession>
<dbReference type="GO" id="GO:0044528">
    <property type="term" value="P:regulation of mitochondrial mRNA stability"/>
    <property type="evidence" value="ECO:0007669"/>
    <property type="project" value="TreeGrafter"/>
</dbReference>
<name>A0A250WPI5_9CHLO</name>
<dbReference type="GO" id="GO:1901259">
    <property type="term" value="P:chloroplast rRNA processing"/>
    <property type="evidence" value="ECO:0007669"/>
    <property type="project" value="TreeGrafter"/>
</dbReference>
<dbReference type="PANTHER" id="PTHR21228:SF40">
    <property type="entry name" value="LD45607P"/>
    <property type="match status" value="1"/>
</dbReference>
<protein>
    <recommendedName>
        <fullName evidence="3">FAST kinase leucine-rich domain-containing protein</fullName>
    </recommendedName>
</protein>
<dbReference type="PANTHER" id="PTHR21228">
    <property type="entry name" value="FAST LEU-RICH DOMAIN-CONTAINING"/>
    <property type="match status" value="1"/>
</dbReference>
<dbReference type="GO" id="GO:0003723">
    <property type="term" value="F:RNA binding"/>
    <property type="evidence" value="ECO:0007669"/>
    <property type="project" value="TreeGrafter"/>
</dbReference>
<evidence type="ECO:0008006" key="3">
    <source>
        <dbReference type="Google" id="ProtNLM"/>
    </source>
</evidence>
<dbReference type="GO" id="GO:0035770">
    <property type="term" value="C:ribonucleoprotein granule"/>
    <property type="evidence" value="ECO:0007669"/>
    <property type="project" value="TreeGrafter"/>
</dbReference>
<dbReference type="EMBL" id="BEGY01000001">
    <property type="protein sequence ID" value="GAX72748.1"/>
    <property type="molecule type" value="Genomic_DNA"/>
</dbReference>
<evidence type="ECO:0000313" key="2">
    <source>
        <dbReference type="Proteomes" id="UP000232323"/>
    </source>
</evidence>
<dbReference type="GO" id="GO:0009507">
    <property type="term" value="C:chloroplast"/>
    <property type="evidence" value="ECO:0007669"/>
    <property type="project" value="GOC"/>
</dbReference>
<reference evidence="1 2" key="1">
    <citation type="submission" date="2017-08" db="EMBL/GenBank/DDBJ databases">
        <title>Acidophilic green algal genome provides insights into adaptation to an acidic environment.</title>
        <authorList>
            <person name="Hirooka S."/>
            <person name="Hirose Y."/>
            <person name="Kanesaki Y."/>
            <person name="Higuchi S."/>
            <person name="Fujiwara T."/>
            <person name="Onuma R."/>
            <person name="Era A."/>
            <person name="Ohbayashi R."/>
            <person name="Uzuka A."/>
            <person name="Nozaki H."/>
            <person name="Yoshikawa H."/>
            <person name="Miyagishima S.Y."/>
        </authorList>
    </citation>
    <scope>NUCLEOTIDE SEQUENCE [LARGE SCALE GENOMIC DNA]</scope>
    <source>
        <strain evidence="1 2">NIES-2499</strain>
    </source>
</reference>
<dbReference type="AlphaFoldDB" id="A0A250WPI5"/>
<gene>
    <name evidence="1" type="ORF">CEUSTIGMA_g204.t1</name>
</gene>
<dbReference type="GO" id="GO:0000963">
    <property type="term" value="P:mitochondrial RNA processing"/>
    <property type="evidence" value="ECO:0007669"/>
    <property type="project" value="TreeGrafter"/>
</dbReference>
<keyword evidence="2" id="KW-1185">Reference proteome</keyword>
<proteinExistence type="predicted"/>
<dbReference type="InterPro" id="IPR050870">
    <property type="entry name" value="FAST_kinase"/>
</dbReference>
<dbReference type="GO" id="GO:0005759">
    <property type="term" value="C:mitochondrial matrix"/>
    <property type="evidence" value="ECO:0007669"/>
    <property type="project" value="TreeGrafter"/>
</dbReference>
<dbReference type="OrthoDB" id="547751at2759"/>
<dbReference type="Proteomes" id="UP000232323">
    <property type="component" value="Unassembled WGS sequence"/>
</dbReference>
<sequence length="730" mass="81635">MWSTSSMAKQVADTRTYLRQPVACYAYIERPTTYTLWGDLQLAANVDPQLISSNKLTSKNMSHSAINVCHEIEQPWTKKPQKAGLLSLIEGAMNLNDLSSILKEYRSALSSIHIRSMRVQVRHLESIRPCLLEDNSSLMARNLVAELNQLLLHRQKYGDPLNVLIKKRTRRKDSNTLSTEAVGKYPIQDAGAASVSVVIHNLYGLAKGGKKPEETFFEATMHTIEISMLDLEPKQLSSIMWSLAKLEYSPCNNWMRLFYEHSLSSLESFGPRELCTIIWALATLQLHPHASWLKLWVEACRSHLSGFSPRDLSQTLWAFAKLQYKPGVGWNQMYLRQCAASAGHMHARDISNILWACARLDLSVPESLVEALLAPLVSSHSPKVSRLLPRDSSEMLWAIGRLKRQVHPRFLHFLLSNFAQARPSPKTGRYNPAVHLCPQDVVNVCWSLASLSYQPHPSVKELLIKQACWAMSYTGREKRKPRSESALVDGLIQINSPALIEKGRTGDKSPSMISTSSIGQSIALPVTLWSLTRLGWARDSPLLLTLAAKSAAGASILTPQGLALILYCLARNLYRPRQEVLQSMLHSLQLYMKARAEVVEAVGHGDDQDGIRAQTAAMLLWSLGKLGFAPSVTWIRELLVHTVQLLPHATGEELCNLAKGLALLGYQPDSFWLQVFSDSLVNSQVPKTLPGVLRRWKPLHERQLSALRWALPRLGLRPDLVDEGTLGSSF</sequence>
<evidence type="ECO:0000313" key="1">
    <source>
        <dbReference type="EMBL" id="GAX72748.1"/>
    </source>
</evidence>